<evidence type="ECO:0000313" key="3">
    <source>
        <dbReference type="Proteomes" id="UP000193623"/>
    </source>
</evidence>
<feature type="transmembrane region" description="Helical" evidence="1">
    <location>
        <begin position="277"/>
        <end position="303"/>
    </location>
</feature>
<proteinExistence type="predicted"/>
<keyword evidence="1" id="KW-1133">Transmembrane helix</keyword>
<feature type="transmembrane region" description="Helical" evidence="1">
    <location>
        <begin position="229"/>
        <end position="248"/>
    </location>
</feature>
<accession>A0A1Y5RZL5</accession>
<feature type="transmembrane region" description="Helical" evidence="1">
    <location>
        <begin position="72"/>
        <end position="93"/>
    </location>
</feature>
<gene>
    <name evidence="2" type="ORF">PSJ8397_01239</name>
</gene>
<evidence type="ECO:0008006" key="4">
    <source>
        <dbReference type="Google" id="ProtNLM"/>
    </source>
</evidence>
<feature type="transmembrane region" description="Helical" evidence="1">
    <location>
        <begin position="203"/>
        <end position="222"/>
    </location>
</feature>
<evidence type="ECO:0000313" key="2">
    <source>
        <dbReference type="EMBL" id="SLN28966.1"/>
    </source>
</evidence>
<dbReference type="InterPro" id="IPR010295">
    <property type="entry name" value="DUF898"/>
</dbReference>
<dbReference type="Pfam" id="PF05987">
    <property type="entry name" value="DUF898"/>
    <property type="match status" value="1"/>
</dbReference>
<feature type="transmembrane region" description="Helical" evidence="1">
    <location>
        <begin position="324"/>
        <end position="345"/>
    </location>
</feature>
<keyword evidence="1" id="KW-0812">Transmembrane</keyword>
<dbReference type="AlphaFoldDB" id="A0A1Y5RZL5"/>
<reference evidence="2 3" key="1">
    <citation type="submission" date="2017-03" db="EMBL/GenBank/DDBJ databases">
        <authorList>
            <person name="Afonso C.L."/>
            <person name="Miller P.J."/>
            <person name="Scott M.A."/>
            <person name="Spackman E."/>
            <person name="Goraichik I."/>
            <person name="Dimitrov K.M."/>
            <person name="Suarez D.L."/>
            <person name="Swayne D.E."/>
        </authorList>
    </citation>
    <scope>NUCLEOTIDE SEQUENCE [LARGE SCALE GENOMIC DNA]</scope>
    <source>
        <strain evidence="2 3">CECT 8397</strain>
    </source>
</reference>
<sequence length="399" mass="45248">MTDQTSPTTLTTTFAGTRGPLFRKALWGSIWTILTLGFYRFWLKTRLRRWYWSAIRPGGTPLEYVGDPLEKLLGFFLAVVVLAFYIGVVNLILMFVSLSLLASNVTAYIVSFVGVIPIWFYARYRARRYTLARSRWRGVRFGLKPGAWGYAARALWHWALTILSLGVLWPRKTFYLEKYKTDRTVFGSATLHQGGRWQMLMPAYAHILISAVILAATTYQVVMGQVQVAYLYALGVPWFVYGLIHYSVEATRLLANHKTAGDIALRADPRPATLTRIYVFGYLATGLISLLPVAPILMVVGMVENQRWRATYDITLEPGLIYGLPLYVWTGLGVAAYFLVFLLWATLRHCFVTMPVWRHYAETLTIENAPALANVSQKQRDEFAEAEGFAEALDLWGAI</sequence>
<feature type="transmembrane region" description="Helical" evidence="1">
    <location>
        <begin position="25"/>
        <end position="43"/>
    </location>
</feature>
<keyword evidence="1" id="KW-0472">Membrane</keyword>
<dbReference type="RefSeq" id="WP_235000602.1">
    <property type="nucleotide sequence ID" value="NZ_FWFT01000002.1"/>
</dbReference>
<dbReference type="EMBL" id="FWFT01000002">
    <property type="protein sequence ID" value="SLN28966.1"/>
    <property type="molecule type" value="Genomic_DNA"/>
</dbReference>
<protein>
    <recommendedName>
        <fullName evidence="4">Inner membrane protein YjgN</fullName>
    </recommendedName>
</protein>
<evidence type="ECO:0000256" key="1">
    <source>
        <dbReference type="SAM" id="Phobius"/>
    </source>
</evidence>
<organism evidence="2 3">
    <name type="scientific">Pseudooctadecabacter jejudonensis</name>
    <dbReference type="NCBI Taxonomy" id="1391910"/>
    <lineage>
        <taxon>Bacteria</taxon>
        <taxon>Pseudomonadati</taxon>
        <taxon>Pseudomonadota</taxon>
        <taxon>Alphaproteobacteria</taxon>
        <taxon>Rhodobacterales</taxon>
        <taxon>Paracoccaceae</taxon>
        <taxon>Pseudooctadecabacter</taxon>
    </lineage>
</organism>
<keyword evidence="3" id="KW-1185">Reference proteome</keyword>
<feature type="transmembrane region" description="Helical" evidence="1">
    <location>
        <begin position="105"/>
        <end position="126"/>
    </location>
</feature>
<name>A0A1Y5RZL5_9RHOB</name>
<dbReference type="Proteomes" id="UP000193623">
    <property type="component" value="Unassembled WGS sequence"/>
</dbReference>